<proteinExistence type="predicted"/>
<comment type="caution">
    <text evidence="1">The sequence shown here is derived from an EMBL/GenBank/DDBJ whole genome shotgun (WGS) entry which is preliminary data.</text>
</comment>
<reference evidence="1" key="1">
    <citation type="journal article" date="2021" name="bioRxiv">
        <title>Whole Genome Assembly and Annotation of Northern Wild Rice, Zizania palustris L., Supports a Whole Genome Duplication in the Zizania Genus.</title>
        <authorList>
            <person name="Haas M."/>
            <person name="Kono T."/>
            <person name="Macchietto M."/>
            <person name="Millas R."/>
            <person name="McGilp L."/>
            <person name="Shao M."/>
            <person name="Duquette J."/>
            <person name="Hirsch C.N."/>
            <person name="Kimball J."/>
        </authorList>
    </citation>
    <scope>NUCLEOTIDE SEQUENCE</scope>
    <source>
        <tissue evidence="1">Fresh leaf tissue</tissue>
    </source>
</reference>
<evidence type="ECO:0000313" key="1">
    <source>
        <dbReference type="EMBL" id="KAG8073619.1"/>
    </source>
</evidence>
<dbReference type="EMBL" id="JAAALK010000283">
    <property type="protein sequence ID" value="KAG8073619.1"/>
    <property type="molecule type" value="Genomic_DNA"/>
</dbReference>
<dbReference type="OrthoDB" id="2014905at2759"/>
<sequence length="106" mass="10956">MAAASWLRRAAAVASAPRLPSGFPLLTTPPPAPLAESQSLVLPGLGAAVSGSMELMAVPKKKVSSLLFSSPLLFPFMSRGIGLLSALPCYGHGDPCRCCDVVHRAL</sequence>
<protein>
    <submittedName>
        <fullName evidence="1">Uncharacterized protein</fullName>
    </submittedName>
</protein>
<accession>A0A8J5SW11</accession>
<dbReference type="Proteomes" id="UP000729402">
    <property type="component" value="Unassembled WGS sequence"/>
</dbReference>
<gene>
    <name evidence="1" type="ORF">GUJ93_ZPchr0006g42609</name>
</gene>
<name>A0A8J5SW11_ZIZPA</name>
<keyword evidence="2" id="KW-1185">Reference proteome</keyword>
<organism evidence="1 2">
    <name type="scientific">Zizania palustris</name>
    <name type="common">Northern wild rice</name>
    <dbReference type="NCBI Taxonomy" id="103762"/>
    <lineage>
        <taxon>Eukaryota</taxon>
        <taxon>Viridiplantae</taxon>
        <taxon>Streptophyta</taxon>
        <taxon>Embryophyta</taxon>
        <taxon>Tracheophyta</taxon>
        <taxon>Spermatophyta</taxon>
        <taxon>Magnoliopsida</taxon>
        <taxon>Liliopsida</taxon>
        <taxon>Poales</taxon>
        <taxon>Poaceae</taxon>
        <taxon>BOP clade</taxon>
        <taxon>Oryzoideae</taxon>
        <taxon>Oryzeae</taxon>
        <taxon>Zizaniinae</taxon>
        <taxon>Zizania</taxon>
    </lineage>
</organism>
<reference evidence="1" key="2">
    <citation type="submission" date="2021-02" db="EMBL/GenBank/DDBJ databases">
        <authorList>
            <person name="Kimball J.A."/>
            <person name="Haas M.W."/>
            <person name="Macchietto M."/>
            <person name="Kono T."/>
            <person name="Duquette J."/>
            <person name="Shao M."/>
        </authorList>
    </citation>
    <scope>NUCLEOTIDE SEQUENCE</scope>
    <source>
        <tissue evidence="1">Fresh leaf tissue</tissue>
    </source>
</reference>
<evidence type="ECO:0000313" key="2">
    <source>
        <dbReference type="Proteomes" id="UP000729402"/>
    </source>
</evidence>
<dbReference type="AlphaFoldDB" id="A0A8J5SW11"/>